<evidence type="ECO:0000313" key="3">
    <source>
        <dbReference type="Proteomes" id="UP000247409"/>
    </source>
</evidence>
<sequence length="262" mass="28969">MTFKLLVVIALGLFSVSVTAQECLYNDTMCACAFGSSEGSCYERTSTASDGTELCSKRTCDAGWTCDCSGDFFCTQANVDVYTLIDFNDFGLTSNVPCQITTQRTITSAGFQLGFFHPQISDTGLLAQSCQLFAWWLDGELQNVFSDPTTVTGGNLQTVKNSLSDWNNLPLRSGSVIGFRWKDAPYSCYNSISELNINGTIVDTTDSSVVTHRYSNVFETDWFSPDFVEGSNWLPPATTDFSDTFGEQNTEITNTYWRIKVL</sequence>
<evidence type="ECO:0000256" key="1">
    <source>
        <dbReference type="SAM" id="SignalP"/>
    </source>
</evidence>
<proteinExistence type="predicted"/>
<evidence type="ECO:0000313" key="2">
    <source>
        <dbReference type="EMBL" id="PXF48196.1"/>
    </source>
</evidence>
<name>A0A2V3J1A9_9FLOR</name>
<organism evidence="2 3">
    <name type="scientific">Gracilariopsis chorda</name>
    <dbReference type="NCBI Taxonomy" id="448386"/>
    <lineage>
        <taxon>Eukaryota</taxon>
        <taxon>Rhodophyta</taxon>
        <taxon>Florideophyceae</taxon>
        <taxon>Rhodymeniophycidae</taxon>
        <taxon>Gracilariales</taxon>
        <taxon>Gracilariaceae</taxon>
        <taxon>Gracilariopsis</taxon>
    </lineage>
</organism>
<keyword evidence="1" id="KW-0732">Signal</keyword>
<comment type="caution">
    <text evidence="2">The sequence shown here is derived from an EMBL/GenBank/DDBJ whole genome shotgun (WGS) entry which is preliminary data.</text>
</comment>
<dbReference type="EMBL" id="NBIV01000016">
    <property type="protein sequence ID" value="PXF48196.1"/>
    <property type="molecule type" value="Genomic_DNA"/>
</dbReference>
<feature type="chain" id="PRO_5016090606" evidence="1">
    <location>
        <begin position="21"/>
        <end position="262"/>
    </location>
</feature>
<dbReference type="Proteomes" id="UP000247409">
    <property type="component" value="Unassembled WGS sequence"/>
</dbReference>
<gene>
    <name evidence="2" type="ORF">BWQ96_02148</name>
</gene>
<protein>
    <submittedName>
        <fullName evidence="2">Uncharacterized protein</fullName>
    </submittedName>
</protein>
<feature type="signal peptide" evidence="1">
    <location>
        <begin position="1"/>
        <end position="20"/>
    </location>
</feature>
<keyword evidence="3" id="KW-1185">Reference proteome</keyword>
<reference evidence="2 3" key="1">
    <citation type="journal article" date="2018" name="Mol. Biol. Evol.">
        <title>Analysis of the draft genome of the red seaweed Gracilariopsis chorda provides insights into genome size evolution in Rhodophyta.</title>
        <authorList>
            <person name="Lee J."/>
            <person name="Yang E.C."/>
            <person name="Graf L."/>
            <person name="Yang J.H."/>
            <person name="Qiu H."/>
            <person name="Zel Zion U."/>
            <person name="Chan C.X."/>
            <person name="Stephens T.G."/>
            <person name="Weber A.P.M."/>
            <person name="Boo G.H."/>
            <person name="Boo S.M."/>
            <person name="Kim K.M."/>
            <person name="Shin Y."/>
            <person name="Jung M."/>
            <person name="Lee S.J."/>
            <person name="Yim H.S."/>
            <person name="Lee J.H."/>
            <person name="Bhattacharya D."/>
            <person name="Yoon H.S."/>
        </authorList>
    </citation>
    <scope>NUCLEOTIDE SEQUENCE [LARGE SCALE GENOMIC DNA]</scope>
    <source>
        <strain evidence="2 3">SKKU-2015</strain>
        <tissue evidence="2">Whole body</tissue>
    </source>
</reference>
<accession>A0A2V3J1A9</accession>
<dbReference type="AlphaFoldDB" id="A0A2V3J1A9"/>